<feature type="transmembrane region" description="Helical" evidence="3">
    <location>
        <begin position="316"/>
        <end position="337"/>
    </location>
</feature>
<feature type="coiled-coil region" evidence="1">
    <location>
        <begin position="148"/>
        <end position="224"/>
    </location>
</feature>
<dbReference type="Proteomes" id="UP000002630">
    <property type="component" value="Linkage Group LG08"/>
</dbReference>
<proteinExistence type="predicted"/>
<evidence type="ECO:0000313" key="5">
    <source>
        <dbReference type="Proteomes" id="UP000002630"/>
    </source>
</evidence>
<feature type="compositionally biased region" description="Polar residues" evidence="2">
    <location>
        <begin position="15"/>
        <end position="26"/>
    </location>
</feature>
<keyword evidence="5" id="KW-1185">Reference proteome</keyword>
<evidence type="ECO:0008006" key="6">
    <source>
        <dbReference type="Google" id="ProtNLM"/>
    </source>
</evidence>
<feature type="transmembrane region" description="Helical" evidence="3">
    <location>
        <begin position="358"/>
        <end position="382"/>
    </location>
</feature>
<evidence type="ECO:0000256" key="1">
    <source>
        <dbReference type="SAM" id="Coils"/>
    </source>
</evidence>
<feature type="region of interest" description="Disordered" evidence="2">
    <location>
        <begin position="15"/>
        <end position="60"/>
    </location>
</feature>
<feature type="transmembrane region" description="Helical" evidence="3">
    <location>
        <begin position="279"/>
        <end position="304"/>
    </location>
</feature>
<evidence type="ECO:0000256" key="3">
    <source>
        <dbReference type="SAM" id="Phobius"/>
    </source>
</evidence>
<feature type="transmembrane region" description="Helical" evidence="3">
    <location>
        <begin position="388"/>
        <end position="412"/>
    </location>
</feature>
<accession>D7G4V7</accession>
<evidence type="ECO:0000313" key="4">
    <source>
        <dbReference type="EMBL" id="CBJ27200.1"/>
    </source>
</evidence>
<dbReference type="InParanoid" id="D7G4V7"/>
<reference evidence="4 5" key="1">
    <citation type="journal article" date="2010" name="Nature">
        <title>The Ectocarpus genome and the independent evolution of multicellularity in brown algae.</title>
        <authorList>
            <person name="Cock J.M."/>
            <person name="Sterck L."/>
            <person name="Rouze P."/>
            <person name="Scornet D."/>
            <person name="Allen A.E."/>
            <person name="Amoutzias G."/>
            <person name="Anthouard V."/>
            <person name="Artiguenave F."/>
            <person name="Aury J.M."/>
            <person name="Badger J.H."/>
            <person name="Beszteri B."/>
            <person name="Billiau K."/>
            <person name="Bonnet E."/>
            <person name="Bothwell J.H."/>
            <person name="Bowler C."/>
            <person name="Boyen C."/>
            <person name="Brownlee C."/>
            <person name="Carrano C.J."/>
            <person name="Charrier B."/>
            <person name="Cho G.Y."/>
            <person name="Coelho S.M."/>
            <person name="Collen J."/>
            <person name="Corre E."/>
            <person name="Da Silva C."/>
            <person name="Delage L."/>
            <person name="Delaroque N."/>
            <person name="Dittami S.M."/>
            <person name="Doulbeau S."/>
            <person name="Elias M."/>
            <person name="Farnham G."/>
            <person name="Gachon C.M."/>
            <person name="Gschloessl B."/>
            <person name="Heesch S."/>
            <person name="Jabbari K."/>
            <person name="Jubin C."/>
            <person name="Kawai H."/>
            <person name="Kimura K."/>
            <person name="Kloareg B."/>
            <person name="Kupper F.C."/>
            <person name="Lang D."/>
            <person name="Le Bail A."/>
            <person name="Leblanc C."/>
            <person name="Lerouge P."/>
            <person name="Lohr M."/>
            <person name="Lopez P.J."/>
            <person name="Martens C."/>
            <person name="Maumus F."/>
            <person name="Michel G."/>
            <person name="Miranda-Saavedra D."/>
            <person name="Morales J."/>
            <person name="Moreau H."/>
            <person name="Motomura T."/>
            <person name="Nagasato C."/>
            <person name="Napoli C.A."/>
            <person name="Nelson D.R."/>
            <person name="Nyvall-Collen P."/>
            <person name="Peters A.F."/>
            <person name="Pommier C."/>
            <person name="Potin P."/>
            <person name="Poulain J."/>
            <person name="Quesneville H."/>
            <person name="Read B."/>
            <person name="Rensing S.A."/>
            <person name="Ritter A."/>
            <person name="Rousvoal S."/>
            <person name="Samanta M."/>
            <person name="Samson G."/>
            <person name="Schroeder D.C."/>
            <person name="Segurens B."/>
            <person name="Strittmatter M."/>
            <person name="Tonon T."/>
            <person name="Tregear J.W."/>
            <person name="Valentin K."/>
            <person name="von Dassow P."/>
            <person name="Yamagishi T."/>
            <person name="Van de Peer Y."/>
            <person name="Wincker P."/>
        </authorList>
    </citation>
    <scope>NUCLEOTIDE SEQUENCE [LARGE SCALE GENOMIC DNA]</scope>
    <source>
        <strain evidence="5">Ec32 / CCAP1310/4</strain>
    </source>
</reference>
<sequence>MATTRRKLSWVPSALSNVSNVSVQSDGNGGGLAGTESPRAPPEHNQNRQPRSSAARQAFGPVSTLAPAYDPFGDPAAAAAAAVAFSGETVAPINATRPIGTADGTVATSNSVSTPPNTADVADPIPYRPGSSMTDRRRSDVHAVLETVNQLAQDIAAKEAEISGVKQDLENVQGAIEVSGSYRGKEGGALASVEERLGHRERLLREEKAQLREEKLELSRFLNAVPEQRRGSEEQRRMSRVQELIRERRQSVNSSEQLGDEAGEDTVFEIHKMEEDSRLLVRLSAFNVPILVATLLSGFTLLLFDVAKTDLARRLAVLSFGLETSSSTMLCLISFRGQQLYAHSTDIKPLTRRFLRKMCNVTVLALVLFSLGVIAFVVSFVVEASEELGVGWLAVLGLVLCPTMLAGLMFVISTVQVRRHSIESVPPRARQ</sequence>
<organism evidence="4 5">
    <name type="scientific">Ectocarpus siliculosus</name>
    <name type="common">Brown alga</name>
    <name type="synonym">Conferva siliculosa</name>
    <dbReference type="NCBI Taxonomy" id="2880"/>
    <lineage>
        <taxon>Eukaryota</taxon>
        <taxon>Sar</taxon>
        <taxon>Stramenopiles</taxon>
        <taxon>Ochrophyta</taxon>
        <taxon>PX clade</taxon>
        <taxon>Phaeophyceae</taxon>
        <taxon>Ectocarpales</taxon>
        <taxon>Ectocarpaceae</taxon>
        <taxon>Ectocarpus</taxon>
    </lineage>
</organism>
<protein>
    <recommendedName>
        <fullName evidence="6">Transmembrane protein</fullName>
    </recommendedName>
</protein>
<keyword evidence="3" id="KW-1133">Transmembrane helix</keyword>
<keyword evidence="1" id="KW-0175">Coiled coil</keyword>
<dbReference type="EMBL" id="FN648796">
    <property type="protein sequence ID" value="CBJ27200.1"/>
    <property type="molecule type" value="Genomic_DNA"/>
</dbReference>
<dbReference type="EMBL" id="FN649733">
    <property type="protein sequence ID" value="CBJ27200.1"/>
    <property type="molecule type" value="Genomic_DNA"/>
</dbReference>
<keyword evidence="3" id="KW-0472">Membrane</keyword>
<keyword evidence="3" id="KW-0812">Transmembrane</keyword>
<gene>
    <name evidence="4" type="ORF">Esi_0058_0112</name>
</gene>
<dbReference type="AlphaFoldDB" id="D7G4V7"/>
<evidence type="ECO:0000256" key="2">
    <source>
        <dbReference type="SAM" id="MobiDB-lite"/>
    </source>
</evidence>
<feature type="region of interest" description="Disordered" evidence="2">
    <location>
        <begin position="106"/>
        <end position="137"/>
    </location>
</feature>
<name>D7G4V7_ECTSI</name>
<dbReference type="OrthoDB" id="10338177at2759"/>
<feature type="compositionally biased region" description="Polar residues" evidence="2">
    <location>
        <begin position="106"/>
        <end position="117"/>
    </location>
</feature>